<evidence type="ECO:0000313" key="3">
    <source>
        <dbReference type="Proteomes" id="UP000192273"/>
    </source>
</evidence>
<dbReference type="InterPro" id="IPR005802">
    <property type="entry name" value="ADC_synth_comp_1"/>
</dbReference>
<keyword evidence="3" id="KW-1185">Reference proteome</keyword>
<dbReference type="NCBIfam" id="TIGR00553">
    <property type="entry name" value="pabB"/>
    <property type="match status" value="1"/>
</dbReference>
<dbReference type="RefSeq" id="WP_081507660.1">
    <property type="nucleotide sequence ID" value="NZ_CP020474.1"/>
</dbReference>
<dbReference type="GO" id="GO:0046820">
    <property type="term" value="F:4-amino-4-deoxychorismate synthase activity"/>
    <property type="evidence" value="ECO:0007669"/>
    <property type="project" value="UniProtKB-EC"/>
</dbReference>
<dbReference type="SUPFAM" id="SSF56322">
    <property type="entry name" value="ADC synthase"/>
    <property type="match status" value="1"/>
</dbReference>
<dbReference type="KEGG" id="rmm:ROSMUCSMR3_02791"/>
<dbReference type="InterPro" id="IPR019999">
    <property type="entry name" value="Anth_synth_I-like"/>
</dbReference>
<dbReference type="GO" id="GO:0000162">
    <property type="term" value="P:L-tryptophan biosynthetic process"/>
    <property type="evidence" value="ECO:0007669"/>
    <property type="project" value="TreeGrafter"/>
</dbReference>
<evidence type="ECO:0000259" key="1">
    <source>
        <dbReference type="Pfam" id="PF00425"/>
    </source>
</evidence>
<gene>
    <name evidence="2" type="primary">pabB</name>
    <name evidence="2" type="ORF">ROSMUCSMR3_02791</name>
</gene>
<proteinExistence type="predicted"/>
<name>A0A1V0RR54_9RHOB</name>
<dbReference type="InterPro" id="IPR015890">
    <property type="entry name" value="Chorismate_C"/>
</dbReference>
<organism evidence="2 3">
    <name type="scientific">Roseovarius mucosus</name>
    <dbReference type="NCBI Taxonomy" id="215743"/>
    <lineage>
        <taxon>Bacteria</taxon>
        <taxon>Pseudomonadati</taxon>
        <taxon>Pseudomonadota</taxon>
        <taxon>Alphaproteobacteria</taxon>
        <taxon>Rhodobacterales</taxon>
        <taxon>Roseobacteraceae</taxon>
        <taxon>Roseovarius</taxon>
    </lineage>
</organism>
<dbReference type="PRINTS" id="PR00095">
    <property type="entry name" value="ANTSNTHASEI"/>
</dbReference>
<dbReference type="GO" id="GO:0009396">
    <property type="term" value="P:folic acid-containing compound biosynthetic process"/>
    <property type="evidence" value="ECO:0007669"/>
    <property type="project" value="InterPro"/>
</dbReference>
<dbReference type="Gene3D" id="3.60.120.10">
    <property type="entry name" value="Anthranilate synthase"/>
    <property type="match status" value="1"/>
</dbReference>
<dbReference type="Pfam" id="PF00425">
    <property type="entry name" value="Chorismate_bind"/>
    <property type="match status" value="1"/>
</dbReference>
<reference evidence="2 3" key="1">
    <citation type="submission" date="2017-03" db="EMBL/GenBank/DDBJ databases">
        <title>Genome Sequence of Roseovarius mucosus strain SMR3 Isolated from a culture of the Diatom Skeletonema marinoi.</title>
        <authorList>
            <person name="Topel M."/>
            <person name="Pinder M."/>
            <person name="Johansson O.N."/>
            <person name="Kourtchenko O."/>
            <person name="Godhe A."/>
            <person name="Clarke A.K."/>
        </authorList>
    </citation>
    <scope>NUCLEOTIDE SEQUENCE [LARGE SCALE GENOMIC DNA]</scope>
    <source>
        <strain evidence="2 3">SMR3</strain>
    </source>
</reference>
<dbReference type="EC" id="2.6.1.85" evidence="2"/>
<dbReference type="InterPro" id="IPR005801">
    <property type="entry name" value="ADC_synthase"/>
</dbReference>
<dbReference type="AlphaFoldDB" id="A0A1V0RR54"/>
<sequence>MQIRFDHGPNTDACQFAQPERLIVAQTPEEVPAALAVLDEARAEGFWLAGFASYELGHALEPRLASSMPASRRLPLLQFGTYAAPIKAAPLKAGQASLGDLVPDWDQARYARAFQAVHEYICAGDIYQANLTFPLRMTAQGTPQALYAALCAIQPVRYGALIEAAGLPAILSRSPELFFRTHADGRIETRPMKGTQPRSTDAAEDARRRFFLQSDAKNRAENLMIVDLLRNDISRVSLPGSVRVPELFSVETYETLHQMTSLITADLMPDMGLSDILRALFPCGSITGAPKLRAMQILAELEHHARDIYCGAIGWAAPDGRAEFNVAIRTLMLEDGRATLNVGGGVVYDSTAWGEYEEALWKARFARALAPVPA</sequence>
<dbReference type="NCBIfam" id="NF005698">
    <property type="entry name" value="PRK07508.1"/>
    <property type="match status" value="1"/>
</dbReference>
<keyword evidence="2" id="KW-0808">Transferase</keyword>
<dbReference type="PANTHER" id="PTHR11236">
    <property type="entry name" value="AMINOBENZOATE/ANTHRANILATE SYNTHASE"/>
    <property type="match status" value="1"/>
</dbReference>
<dbReference type="PANTHER" id="PTHR11236:SF50">
    <property type="entry name" value="AMINODEOXYCHORISMATE SYNTHASE COMPONENT 1"/>
    <property type="match status" value="1"/>
</dbReference>
<evidence type="ECO:0000313" key="2">
    <source>
        <dbReference type="EMBL" id="ARE84258.1"/>
    </source>
</evidence>
<accession>A0A1V0RR54</accession>
<protein>
    <submittedName>
        <fullName evidence="2">Aminodeoxychorismate synthase component 1</fullName>
        <ecNumber evidence="2">2.6.1.85</ecNumber>
    </submittedName>
</protein>
<dbReference type="Proteomes" id="UP000192273">
    <property type="component" value="Chromosome"/>
</dbReference>
<feature type="domain" description="Chorismate-utilising enzyme C-terminal" evidence="1">
    <location>
        <begin position="107"/>
        <end position="361"/>
    </location>
</feature>
<dbReference type="OrthoDB" id="9803598at2"/>
<dbReference type="EMBL" id="CP020474">
    <property type="protein sequence ID" value="ARE84258.1"/>
    <property type="molecule type" value="Genomic_DNA"/>
</dbReference>
<keyword evidence="2" id="KW-0032">Aminotransferase</keyword>